<reference evidence="1 2" key="1">
    <citation type="journal article" date="2017" name="Nat. Microbiol.">
        <title>Natural product diversity associated with the nematode symbionts Photorhabdus and Xenorhabdus.</title>
        <authorList>
            <person name="Tobias N.J."/>
            <person name="Wolff H."/>
            <person name="Djahanschiri B."/>
            <person name="Grundmann F."/>
            <person name="Kronenwerth M."/>
            <person name="Shi Y.M."/>
            <person name="Simonyi S."/>
            <person name="Grun P."/>
            <person name="Shapiro-Ilan D."/>
            <person name="Pidot S.J."/>
            <person name="Stinear T.P."/>
            <person name="Ebersberger I."/>
            <person name="Bode H.B."/>
        </authorList>
    </citation>
    <scope>NUCLEOTIDE SEQUENCE [LARGE SCALE GENOMIC DNA]</scope>
    <source>
        <strain evidence="1 2">DSM 17902</strain>
    </source>
</reference>
<protein>
    <submittedName>
        <fullName evidence="1">Uncharacterized protein</fullName>
    </submittedName>
</protein>
<dbReference type="AlphaFoldDB" id="A0A2D0JJP4"/>
<accession>A0A2D0JJP4</accession>
<evidence type="ECO:0000313" key="2">
    <source>
        <dbReference type="Proteomes" id="UP000221980"/>
    </source>
</evidence>
<dbReference type="EMBL" id="NITZ01000038">
    <property type="protein sequence ID" value="PHM46545.1"/>
    <property type="molecule type" value="Genomic_DNA"/>
</dbReference>
<proteinExistence type="predicted"/>
<gene>
    <name evidence="1" type="ORF">Xmir_04110</name>
</gene>
<sequence>MSEMKVKIDITRKSVMEYVNSDYPVPESEYPELIRGDIKTILTRAGFQEITMDDITVIVHD</sequence>
<evidence type="ECO:0000313" key="1">
    <source>
        <dbReference type="EMBL" id="PHM46545.1"/>
    </source>
</evidence>
<organism evidence="1 2">
    <name type="scientific">Xenorhabdus miraniensis</name>
    <dbReference type="NCBI Taxonomy" id="351674"/>
    <lineage>
        <taxon>Bacteria</taxon>
        <taxon>Pseudomonadati</taxon>
        <taxon>Pseudomonadota</taxon>
        <taxon>Gammaproteobacteria</taxon>
        <taxon>Enterobacterales</taxon>
        <taxon>Morganellaceae</taxon>
        <taxon>Xenorhabdus</taxon>
    </lineage>
</organism>
<dbReference type="Proteomes" id="UP000221980">
    <property type="component" value="Unassembled WGS sequence"/>
</dbReference>
<dbReference type="RefSeq" id="WP_099115874.1">
    <property type="nucleotide sequence ID" value="NZ_CAWNQI010000071.1"/>
</dbReference>
<dbReference type="OrthoDB" id="6447625at2"/>
<comment type="caution">
    <text evidence="1">The sequence shown here is derived from an EMBL/GenBank/DDBJ whole genome shotgun (WGS) entry which is preliminary data.</text>
</comment>
<name>A0A2D0JJP4_9GAMM</name>
<keyword evidence="2" id="KW-1185">Reference proteome</keyword>